<evidence type="ECO:0000313" key="7">
    <source>
        <dbReference type="Proteomes" id="UP000245946"/>
    </source>
</evidence>
<evidence type="ECO:0000256" key="2">
    <source>
        <dbReference type="ARBA" id="ARBA00022692"/>
    </source>
</evidence>
<proteinExistence type="predicted"/>
<dbReference type="AlphaFoldDB" id="A0A316ZCX1"/>
<feature type="transmembrane region" description="Helical" evidence="5">
    <location>
        <begin position="51"/>
        <end position="77"/>
    </location>
</feature>
<feature type="transmembrane region" description="Helical" evidence="5">
    <location>
        <begin position="136"/>
        <end position="154"/>
    </location>
</feature>
<keyword evidence="2 5" id="KW-0812">Transmembrane</keyword>
<dbReference type="GO" id="GO:0012505">
    <property type="term" value="C:endomembrane system"/>
    <property type="evidence" value="ECO:0007669"/>
    <property type="project" value="UniProtKB-SubCell"/>
</dbReference>
<evidence type="ECO:0000313" key="6">
    <source>
        <dbReference type="EMBL" id="PWN98093.1"/>
    </source>
</evidence>
<feature type="transmembrane region" description="Helical" evidence="5">
    <location>
        <begin position="84"/>
        <end position="103"/>
    </location>
</feature>
<comment type="subcellular location">
    <subcellularLocation>
        <location evidence="1">Endomembrane system</location>
        <topology evidence="1">Multi-pass membrane protein</topology>
    </subcellularLocation>
</comment>
<evidence type="ECO:0000256" key="3">
    <source>
        <dbReference type="ARBA" id="ARBA00022989"/>
    </source>
</evidence>
<gene>
    <name evidence="6" type="ORF">FA09DRAFT_345946</name>
</gene>
<dbReference type="Pfam" id="PF04750">
    <property type="entry name" value="Far-17a_AIG1"/>
    <property type="match status" value="1"/>
</dbReference>
<evidence type="ECO:0000256" key="4">
    <source>
        <dbReference type="ARBA" id="ARBA00023136"/>
    </source>
</evidence>
<feature type="transmembrane region" description="Helical" evidence="5">
    <location>
        <begin position="161"/>
        <end position="180"/>
    </location>
</feature>
<feature type="transmembrane region" description="Helical" evidence="5">
    <location>
        <begin position="200"/>
        <end position="222"/>
    </location>
</feature>
<keyword evidence="3 5" id="KW-1133">Transmembrane helix</keyword>
<dbReference type="RefSeq" id="XP_025598372.1">
    <property type="nucleotide sequence ID" value="XM_025744724.1"/>
</dbReference>
<dbReference type="GeneID" id="37272268"/>
<evidence type="ECO:0008006" key="8">
    <source>
        <dbReference type="Google" id="ProtNLM"/>
    </source>
</evidence>
<accession>A0A316ZCX1</accession>
<protein>
    <recommendedName>
        <fullName evidence="8">FAR-17a/AIG1-like protein</fullName>
    </recommendedName>
</protein>
<dbReference type="InterPro" id="IPR006838">
    <property type="entry name" value="ADTRP_AIG1"/>
</dbReference>
<dbReference type="PANTHER" id="PTHR10989">
    <property type="entry name" value="ANDROGEN-INDUCED PROTEIN 1-RELATED"/>
    <property type="match status" value="1"/>
</dbReference>
<organism evidence="6 7">
    <name type="scientific">Tilletiopsis washingtonensis</name>
    <dbReference type="NCBI Taxonomy" id="58919"/>
    <lineage>
        <taxon>Eukaryota</taxon>
        <taxon>Fungi</taxon>
        <taxon>Dikarya</taxon>
        <taxon>Basidiomycota</taxon>
        <taxon>Ustilaginomycotina</taxon>
        <taxon>Exobasidiomycetes</taxon>
        <taxon>Entylomatales</taxon>
        <taxon>Entylomatales incertae sedis</taxon>
        <taxon>Tilletiopsis</taxon>
    </lineage>
</organism>
<keyword evidence="7" id="KW-1185">Reference proteome</keyword>
<name>A0A316ZCX1_9BASI</name>
<dbReference type="Proteomes" id="UP000245946">
    <property type="component" value="Unassembled WGS sequence"/>
</dbReference>
<evidence type="ECO:0000256" key="1">
    <source>
        <dbReference type="ARBA" id="ARBA00004127"/>
    </source>
</evidence>
<keyword evidence="4 5" id="KW-0472">Membrane</keyword>
<sequence length="254" mass="27339">MSLSPPAKTAAAALYLGGLAACRYGFAALPQLNGLNGRDVEAEFAGHYQFLTIVSLWATQATMVLSLAALVVPALALPKTFLSVSVLPVEVLVSLLYWSLHFINPDLLVPPKMVPDPNSPGQMIAQRVHLPLDIDMSMHLAPAVILLADFLVFSPPFPKRLRPALICGAATLGYCLWAEYCNSINGRFAYPLLDILPPPARGALYLGCAATMMGVLAVARAAHASVDKQLGRVWTEQPADETAKRLKQKAKKKL</sequence>
<dbReference type="EMBL" id="KZ819292">
    <property type="protein sequence ID" value="PWN98093.1"/>
    <property type="molecule type" value="Genomic_DNA"/>
</dbReference>
<dbReference type="GO" id="GO:0016020">
    <property type="term" value="C:membrane"/>
    <property type="evidence" value="ECO:0007669"/>
    <property type="project" value="InterPro"/>
</dbReference>
<dbReference type="OrthoDB" id="1898221at2759"/>
<evidence type="ECO:0000256" key="5">
    <source>
        <dbReference type="SAM" id="Phobius"/>
    </source>
</evidence>
<reference evidence="6 7" key="1">
    <citation type="journal article" date="2018" name="Mol. Biol. Evol.">
        <title>Broad Genomic Sampling Reveals a Smut Pathogenic Ancestry of the Fungal Clade Ustilaginomycotina.</title>
        <authorList>
            <person name="Kijpornyongpan T."/>
            <person name="Mondo S.J."/>
            <person name="Barry K."/>
            <person name="Sandor L."/>
            <person name="Lee J."/>
            <person name="Lipzen A."/>
            <person name="Pangilinan J."/>
            <person name="LaButti K."/>
            <person name="Hainaut M."/>
            <person name="Henrissat B."/>
            <person name="Grigoriev I.V."/>
            <person name="Spatafora J.W."/>
            <person name="Aime M.C."/>
        </authorList>
    </citation>
    <scope>NUCLEOTIDE SEQUENCE [LARGE SCALE GENOMIC DNA]</scope>
    <source>
        <strain evidence="6 7">MCA 4186</strain>
    </source>
</reference>
<dbReference type="PANTHER" id="PTHR10989:SF16">
    <property type="entry name" value="AT02829P-RELATED"/>
    <property type="match status" value="1"/>
</dbReference>